<evidence type="ECO:0000256" key="3">
    <source>
        <dbReference type="ARBA" id="ARBA00023004"/>
    </source>
</evidence>
<dbReference type="Pfam" id="PF04055">
    <property type="entry name" value="Radical_SAM"/>
    <property type="match status" value="1"/>
</dbReference>
<keyword evidence="2" id="KW-0479">Metal-binding</keyword>
<dbReference type="CDD" id="cd01335">
    <property type="entry name" value="Radical_SAM"/>
    <property type="match status" value="1"/>
</dbReference>
<dbReference type="InterPro" id="IPR058240">
    <property type="entry name" value="rSAM_sf"/>
</dbReference>
<keyword evidence="3" id="KW-0408">Iron</keyword>
<reference evidence="6 7" key="1">
    <citation type="submission" date="2021-01" db="EMBL/GenBank/DDBJ databases">
        <title>Whole genome shotgun sequence of Microbispora siamensis NBRC 104113.</title>
        <authorList>
            <person name="Komaki H."/>
            <person name="Tamura T."/>
        </authorList>
    </citation>
    <scope>NUCLEOTIDE SEQUENCE [LARGE SCALE GENOMIC DNA]</scope>
    <source>
        <strain evidence="6 7">NBRC 104113</strain>
    </source>
</reference>
<keyword evidence="4" id="KW-0411">Iron-sulfur</keyword>
<dbReference type="Proteomes" id="UP000660454">
    <property type="component" value="Unassembled WGS sequence"/>
</dbReference>
<feature type="domain" description="Radical SAM core" evidence="5">
    <location>
        <begin position="1"/>
        <end position="239"/>
    </location>
</feature>
<dbReference type="SFLD" id="SFLDS00029">
    <property type="entry name" value="Radical_SAM"/>
    <property type="match status" value="1"/>
</dbReference>
<dbReference type="Gene3D" id="3.20.20.70">
    <property type="entry name" value="Aldolase class I"/>
    <property type="match status" value="1"/>
</dbReference>
<dbReference type="NCBIfam" id="TIGR04269">
    <property type="entry name" value="SAM_SPASM_FxsB"/>
    <property type="match status" value="1"/>
</dbReference>
<dbReference type="InterPro" id="IPR026337">
    <property type="entry name" value="AKG_HExxH"/>
</dbReference>
<protein>
    <recommendedName>
        <fullName evidence="5">Radical SAM core domain-containing protein</fullName>
    </recommendedName>
</protein>
<evidence type="ECO:0000256" key="4">
    <source>
        <dbReference type="ARBA" id="ARBA00023014"/>
    </source>
</evidence>
<evidence type="ECO:0000313" key="6">
    <source>
        <dbReference type="EMBL" id="GIH66416.1"/>
    </source>
</evidence>
<dbReference type="InterPro" id="IPR013785">
    <property type="entry name" value="Aldolase_TIM"/>
</dbReference>
<dbReference type="PANTHER" id="PTHR43273">
    <property type="entry name" value="ANAEROBIC SULFATASE-MATURATING ENZYME HOMOLOG ASLB-RELATED"/>
    <property type="match status" value="1"/>
</dbReference>
<accession>A0ABQ4GY88</accession>
<evidence type="ECO:0000259" key="5">
    <source>
        <dbReference type="PROSITE" id="PS51918"/>
    </source>
</evidence>
<dbReference type="InterPro" id="IPR026335">
    <property type="entry name" value="rSAM_SPASM_FxsB"/>
</dbReference>
<evidence type="ECO:0000313" key="7">
    <source>
        <dbReference type="Proteomes" id="UP000660454"/>
    </source>
</evidence>
<dbReference type="PANTHER" id="PTHR43273:SF8">
    <property type="entry name" value="RADICAL SAM DOMAIN PROTEIN"/>
    <property type="match status" value="1"/>
</dbReference>
<dbReference type="InterPro" id="IPR007197">
    <property type="entry name" value="rSAM"/>
</dbReference>
<organism evidence="6 7">
    <name type="scientific">Microbispora siamensis</name>
    <dbReference type="NCBI Taxonomy" id="564413"/>
    <lineage>
        <taxon>Bacteria</taxon>
        <taxon>Bacillati</taxon>
        <taxon>Actinomycetota</taxon>
        <taxon>Actinomycetes</taxon>
        <taxon>Streptosporangiales</taxon>
        <taxon>Streptosporangiaceae</taxon>
        <taxon>Microbispora</taxon>
    </lineage>
</organism>
<dbReference type="InterPro" id="IPR023867">
    <property type="entry name" value="Sulphatase_maturase_rSAM"/>
</dbReference>
<keyword evidence="7" id="KW-1185">Reference proteome</keyword>
<evidence type="ECO:0000256" key="1">
    <source>
        <dbReference type="ARBA" id="ARBA00022691"/>
    </source>
</evidence>
<proteinExistence type="predicted"/>
<sequence>MPFRQFVLKVHSRCDLACDHCYVYEHADQSWRSRPAVMSDETAAWAVTRIAEHVKSHGLAQVHVVLHGGEPLLAGHGRLGRLIAELRGGLGGLCALDLRVHTNGVLLDERFLDLFEEHDVRVGVSLDGDRAANDRHRRYADGRSSYDRVIRAVERLRRRPQLYAGLLCTIDVANDPGAVYRALAALEPPRVDFLLPHATWDSPPSRPTPTAYADWLIEIFEIWSAEGRVVPVRMFESILRTSRGAPSLTESLGLEPADLVVIETDGTYEQADSLKVAYEGAPATGLEVFHHDLDAVARHTGVLARQQGLGGLCATCRACPVVDSCGGGLYAHRYRTGSGFANPSVYSADLFKLITYIRRRTAMPTHSVPAATMDALSAGFGDQEDVRCLAAAQRTMRRALLAGVNAHETPTAGWELLTRLDDEHRDAVDAVLDHPYVREWAVRCLRQGGDAGYLANIAGAAAVRAGAVAEIAITAVDGVFHLPTLGAFEAGSATTARLVAEGGRFSLEDLPGAVWHPLRRLTAEGLSVVLEDTDPHRRCHGHPVAGRLTEEEAAAWQRVFAEAWALIESDHPAYASGLRAGLTTLVPLDPPAGGGSASSAARNAFGAVAVAPPADPATLALLLVHEFQHVKLGAVLDLVDLCDPTHTGLYYAPWRRESPRPLEALLQGVYAHLAVTDFWRVRRHRSEDGPGEVQFALWREQTARAIGDLDGSGGLTPLGARFVSGIRRTLEPWLDEPVSGQAAAAAAELAERYRAESAALRR</sequence>
<dbReference type="SUPFAM" id="SSF102114">
    <property type="entry name" value="Radical SAM enzymes"/>
    <property type="match status" value="1"/>
</dbReference>
<name>A0ABQ4GY88_9ACTN</name>
<dbReference type="PROSITE" id="PS51918">
    <property type="entry name" value="RADICAL_SAM"/>
    <property type="match status" value="1"/>
</dbReference>
<gene>
    <name evidence="6" type="ORF">Msi02_72330</name>
</gene>
<dbReference type="SFLD" id="SFLDG01067">
    <property type="entry name" value="SPASM/twitch_domain_containing"/>
    <property type="match status" value="1"/>
</dbReference>
<keyword evidence="1" id="KW-0949">S-adenosyl-L-methionine</keyword>
<evidence type="ECO:0000256" key="2">
    <source>
        <dbReference type="ARBA" id="ARBA00022723"/>
    </source>
</evidence>
<comment type="caution">
    <text evidence="6">The sequence shown here is derived from an EMBL/GenBank/DDBJ whole genome shotgun (WGS) entry which is preliminary data.</text>
</comment>
<dbReference type="NCBIfam" id="TIGR04267">
    <property type="entry name" value="mod_HExxH"/>
    <property type="match status" value="1"/>
</dbReference>
<dbReference type="EMBL" id="BOOF01000053">
    <property type="protein sequence ID" value="GIH66416.1"/>
    <property type="molecule type" value="Genomic_DNA"/>
</dbReference>